<sequence>MANPFRTPSSTNTTPSTTGTSPSILPLHPTQKHHGMSNIPASAPASMAHHREILQRKMNEQKDSKFTSPTDEILSPCSQRLKEYKSKKATRLTQTLFKSSKAGVPMAKNLFAKRSSEKLAFGSLDSIATNTGTGAASGGQKSAEDVKMGGYDL</sequence>
<name>A0A3N4IRH8_ASCIM</name>
<organism evidence="2 3">
    <name type="scientific">Ascobolus immersus RN42</name>
    <dbReference type="NCBI Taxonomy" id="1160509"/>
    <lineage>
        <taxon>Eukaryota</taxon>
        <taxon>Fungi</taxon>
        <taxon>Dikarya</taxon>
        <taxon>Ascomycota</taxon>
        <taxon>Pezizomycotina</taxon>
        <taxon>Pezizomycetes</taxon>
        <taxon>Pezizales</taxon>
        <taxon>Ascobolaceae</taxon>
        <taxon>Ascobolus</taxon>
    </lineage>
</organism>
<feature type="region of interest" description="Disordered" evidence="1">
    <location>
        <begin position="1"/>
        <end position="51"/>
    </location>
</feature>
<evidence type="ECO:0000256" key="1">
    <source>
        <dbReference type="SAM" id="MobiDB-lite"/>
    </source>
</evidence>
<evidence type="ECO:0000313" key="2">
    <source>
        <dbReference type="EMBL" id="RPA87348.1"/>
    </source>
</evidence>
<feature type="compositionally biased region" description="Low complexity" evidence="1">
    <location>
        <begin position="7"/>
        <end position="23"/>
    </location>
</feature>
<feature type="region of interest" description="Disordered" evidence="1">
    <location>
        <begin position="129"/>
        <end position="153"/>
    </location>
</feature>
<proteinExistence type="predicted"/>
<dbReference type="OrthoDB" id="5578329at2759"/>
<evidence type="ECO:0000313" key="3">
    <source>
        <dbReference type="Proteomes" id="UP000275078"/>
    </source>
</evidence>
<accession>A0A3N4IRH8</accession>
<dbReference type="Proteomes" id="UP000275078">
    <property type="component" value="Unassembled WGS sequence"/>
</dbReference>
<protein>
    <submittedName>
        <fullName evidence="2">Uncharacterized protein</fullName>
    </submittedName>
</protein>
<dbReference type="Pfam" id="PF05032">
    <property type="entry name" value="Spo12"/>
    <property type="match status" value="1"/>
</dbReference>
<dbReference type="AlphaFoldDB" id="A0A3N4IRH8"/>
<reference evidence="2 3" key="1">
    <citation type="journal article" date="2018" name="Nat. Ecol. Evol.">
        <title>Pezizomycetes genomes reveal the molecular basis of ectomycorrhizal truffle lifestyle.</title>
        <authorList>
            <person name="Murat C."/>
            <person name="Payen T."/>
            <person name="Noel B."/>
            <person name="Kuo A."/>
            <person name="Morin E."/>
            <person name="Chen J."/>
            <person name="Kohler A."/>
            <person name="Krizsan K."/>
            <person name="Balestrini R."/>
            <person name="Da Silva C."/>
            <person name="Montanini B."/>
            <person name="Hainaut M."/>
            <person name="Levati E."/>
            <person name="Barry K.W."/>
            <person name="Belfiori B."/>
            <person name="Cichocki N."/>
            <person name="Clum A."/>
            <person name="Dockter R.B."/>
            <person name="Fauchery L."/>
            <person name="Guy J."/>
            <person name="Iotti M."/>
            <person name="Le Tacon F."/>
            <person name="Lindquist E.A."/>
            <person name="Lipzen A."/>
            <person name="Malagnac F."/>
            <person name="Mello A."/>
            <person name="Molinier V."/>
            <person name="Miyauchi S."/>
            <person name="Poulain J."/>
            <person name="Riccioni C."/>
            <person name="Rubini A."/>
            <person name="Sitrit Y."/>
            <person name="Splivallo R."/>
            <person name="Traeger S."/>
            <person name="Wang M."/>
            <person name="Zifcakova L."/>
            <person name="Wipf D."/>
            <person name="Zambonelli A."/>
            <person name="Paolocci F."/>
            <person name="Nowrousian M."/>
            <person name="Ottonello S."/>
            <person name="Baldrian P."/>
            <person name="Spatafora J.W."/>
            <person name="Henrissat B."/>
            <person name="Nagy L.G."/>
            <person name="Aury J.M."/>
            <person name="Wincker P."/>
            <person name="Grigoriev I.V."/>
            <person name="Bonfante P."/>
            <person name="Martin F.M."/>
        </authorList>
    </citation>
    <scope>NUCLEOTIDE SEQUENCE [LARGE SCALE GENOMIC DNA]</scope>
    <source>
        <strain evidence="2 3">RN42</strain>
    </source>
</reference>
<dbReference type="EMBL" id="ML119647">
    <property type="protein sequence ID" value="RPA87348.1"/>
    <property type="molecule type" value="Genomic_DNA"/>
</dbReference>
<gene>
    <name evidence="2" type="ORF">BJ508DRAFT_410857</name>
</gene>
<dbReference type="InterPro" id="IPR007727">
    <property type="entry name" value="Spo12"/>
</dbReference>
<keyword evidence="3" id="KW-1185">Reference proteome</keyword>